<accession>A0A9D1K0W2</accession>
<keyword evidence="9" id="KW-0031">Aminopeptidase</keyword>
<dbReference type="Proteomes" id="UP000824141">
    <property type="component" value="Unassembled WGS sequence"/>
</dbReference>
<reference evidence="9" key="1">
    <citation type="submission" date="2020-10" db="EMBL/GenBank/DDBJ databases">
        <authorList>
            <person name="Gilroy R."/>
        </authorList>
    </citation>
    <scope>NUCLEOTIDE SEQUENCE</scope>
    <source>
        <strain evidence="9">6086</strain>
    </source>
</reference>
<dbReference type="Gene3D" id="3.90.230.10">
    <property type="entry name" value="Creatinase/methionine aminopeptidase superfamily"/>
    <property type="match status" value="1"/>
</dbReference>
<comment type="caution">
    <text evidence="9">The sequence shown here is derived from an EMBL/GenBank/DDBJ whole genome shotgun (WGS) entry which is preliminary data.</text>
</comment>
<comment type="catalytic activity">
    <reaction evidence="1">
        <text>Release of any N-terminal amino acid, including proline, that is linked to proline, even from a dipeptide or tripeptide.</text>
        <dbReference type="EC" id="3.4.11.9"/>
    </reaction>
</comment>
<dbReference type="GO" id="GO:0070006">
    <property type="term" value="F:metalloaminopeptidase activity"/>
    <property type="evidence" value="ECO:0007669"/>
    <property type="project" value="InterPro"/>
</dbReference>
<name>A0A9D1K0W2_9FIRM</name>
<dbReference type="AlphaFoldDB" id="A0A9D1K0W2"/>
<evidence type="ECO:0000256" key="6">
    <source>
        <dbReference type="ARBA" id="ARBA00022801"/>
    </source>
</evidence>
<evidence type="ECO:0000256" key="4">
    <source>
        <dbReference type="ARBA" id="ARBA00012574"/>
    </source>
</evidence>
<keyword evidence="5" id="KW-0479">Metal-binding</keyword>
<dbReference type="InterPro" id="IPR007865">
    <property type="entry name" value="Aminopep_P_N"/>
</dbReference>
<dbReference type="InterPro" id="IPR000994">
    <property type="entry name" value="Pept_M24"/>
</dbReference>
<keyword evidence="7" id="KW-0464">Manganese</keyword>
<keyword evidence="6" id="KW-0378">Hydrolase</keyword>
<evidence type="ECO:0000313" key="10">
    <source>
        <dbReference type="Proteomes" id="UP000824141"/>
    </source>
</evidence>
<comment type="similarity">
    <text evidence="3">Belongs to the peptidase M24B family.</text>
</comment>
<dbReference type="InterPro" id="IPR036005">
    <property type="entry name" value="Creatinase/aminopeptidase-like"/>
</dbReference>
<dbReference type="EC" id="3.4.11.9" evidence="4"/>
<dbReference type="GO" id="GO:0005829">
    <property type="term" value="C:cytosol"/>
    <property type="evidence" value="ECO:0007669"/>
    <property type="project" value="TreeGrafter"/>
</dbReference>
<dbReference type="Pfam" id="PF05195">
    <property type="entry name" value="AMP_N"/>
    <property type="match status" value="1"/>
</dbReference>
<dbReference type="SUPFAM" id="SSF53092">
    <property type="entry name" value="Creatinase/prolidase N-terminal domain"/>
    <property type="match status" value="1"/>
</dbReference>
<dbReference type="SMART" id="SM01011">
    <property type="entry name" value="AMP_N"/>
    <property type="match status" value="1"/>
</dbReference>
<dbReference type="InterPro" id="IPR029149">
    <property type="entry name" value="Creatin/AminoP/Spt16_N"/>
</dbReference>
<dbReference type="Gene3D" id="3.40.350.10">
    <property type="entry name" value="Creatinase/prolidase N-terminal domain"/>
    <property type="match status" value="1"/>
</dbReference>
<organism evidence="9 10">
    <name type="scientific">Candidatus Caccousia stercoris</name>
    <dbReference type="NCBI Taxonomy" id="2840723"/>
    <lineage>
        <taxon>Bacteria</taxon>
        <taxon>Bacillati</taxon>
        <taxon>Bacillota</taxon>
        <taxon>Clostridia</taxon>
        <taxon>Eubacteriales</taxon>
        <taxon>Oscillospiraceae</taxon>
        <taxon>Oscillospiraceae incertae sedis</taxon>
        <taxon>Candidatus Caccousia</taxon>
    </lineage>
</organism>
<dbReference type="GO" id="GO:0030145">
    <property type="term" value="F:manganese ion binding"/>
    <property type="evidence" value="ECO:0007669"/>
    <property type="project" value="InterPro"/>
</dbReference>
<evidence type="ECO:0000256" key="3">
    <source>
        <dbReference type="ARBA" id="ARBA00008766"/>
    </source>
</evidence>
<evidence type="ECO:0000256" key="7">
    <source>
        <dbReference type="ARBA" id="ARBA00023211"/>
    </source>
</evidence>
<protein>
    <recommendedName>
        <fullName evidence="4">Xaa-Pro aminopeptidase</fullName>
        <ecNumber evidence="4">3.4.11.9</ecNumber>
    </recommendedName>
</protein>
<feature type="domain" description="Aminopeptidase P N-terminal" evidence="8">
    <location>
        <begin position="1"/>
        <end position="137"/>
    </location>
</feature>
<dbReference type="SUPFAM" id="SSF55920">
    <property type="entry name" value="Creatinase/aminopeptidase"/>
    <property type="match status" value="1"/>
</dbReference>
<evidence type="ECO:0000256" key="1">
    <source>
        <dbReference type="ARBA" id="ARBA00001424"/>
    </source>
</evidence>
<evidence type="ECO:0000256" key="2">
    <source>
        <dbReference type="ARBA" id="ARBA00001936"/>
    </source>
</evidence>
<evidence type="ECO:0000259" key="8">
    <source>
        <dbReference type="SMART" id="SM01011"/>
    </source>
</evidence>
<evidence type="ECO:0000313" key="9">
    <source>
        <dbReference type="EMBL" id="HIS77736.1"/>
    </source>
</evidence>
<evidence type="ECO:0000256" key="5">
    <source>
        <dbReference type="ARBA" id="ARBA00022723"/>
    </source>
</evidence>
<dbReference type="PANTHER" id="PTHR43226:SF4">
    <property type="entry name" value="XAA-PRO AMINOPEPTIDASE 3"/>
    <property type="match status" value="1"/>
</dbReference>
<sequence>MEASFYQANRKTLLDFLPDNSAAVLFSGNAPRQSADAYYPFFCSRNFLYLTGVDFAGFVLYLQKTAGVTTERLYILPHDAMKERWTGRRPTAEEAAAQSGITEIRCVENFEDDFRRAATNGEFDTLWLDLFLHTPEEEPGETHRFAHSAARRYPGLQIRSLLPQLRRQRTFKKPCEIAAMRQAMTVTRAGILAMMKASRPGMYEYEYKAEFDHALTSRGVLVPGFPSIISAGKNNFCIHYYSYTGQAQDGDMVLNDVGACWDHEVNDVSRGWPCNGKFTKEQAALYACAYRTSEYMFSIIKPGMPMASVDQTARKYCFEQLKAIGKLQSYDEIGKYMWHGGAHHVGFDVHDDVDMTHPVAPGMVFCVDIGIYDEDSGIGFRLEDNCLVTENGCENLSASIPRKLEDIEAAMAK</sequence>
<gene>
    <name evidence="9" type="ORF">IAD03_00030</name>
</gene>
<proteinExistence type="inferred from homology"/>
<dbReference type="InterPro" id="IPR052433">
    <property type="entry name" value="X-Pro_dipept-like"/>
</dbReference>
<comment type="cofactor">
    <cofactor evidence="2">
        <name>Mn(2+)</name>
        <dbReference type="ChEBI" id="CHEBI:29035"/>
    </cofactor>
</comment>
<dbReference type="EMBL" id="DVJM01000001">
    <property type="protein sequence ID" value="HIS77736.1"/>
    <property type="molecule type" value="Genomic_DNA"/>
</dbReference>
<dbReference type="GO" id="GO:0006508">
    <property type="term" value="P:proteolysis"/>
    <property type="evidence" value="ECO:0007669"/>
    <property type="project" value="TreeGrafter"/>
</dbReference>
<dbReference type="Pfam" id="PF00557">
    <property type="entry name" value="Peptidase_M24"/>
    <property type="match status" value="1"/>
</dbReference>
<reference evidence="9" key="2">
    <citation type="journal article" date="2021" name="PeerJ">
        <title>Extensive microbial diversity within the chicken gut microbiome revealed by metagenomics and culture.</title>
        <authorList>
            <person name="Gilroy R."/>
            <person name="Ravi A."/>
            <person name="Getino M."/>
            <person name="Pursley I."/>
            <person name="Horton D.L."/>
            <person name="Alikhan N.F."/>
            <person name="Baker D."/>
            <person name="Gharbi K."/>
            <person name="Hall N."/>
            <person name="Watson M."/>
            <person name="Adriaenssens E.M."/>
            <person name="Foster-Nyarko E."/>
            <person name="Jarju S."/>
            <person name="Secka A."/>
            <person name="Antonio M."/>
            <person name="Oren A."/>
            <person name="Chaudhuri R.R."/>
            <person name="La Ragione R."/>
            <person name="Hildebrand F."/>
            <person name="Pallen M.J."/>
        </authorList>
    </citation>
    <scope>NUCLEOTIDE SEQUENCE</scope>
    <source>
        <strain evidence="9">6086</strain>
    </source>
</reference>
<dbReference type="PANTHER" id="PTHR43226">
    <property type="entry name" value="XAA-PRO AMINOPEPTIDASE 3"/>
    <property type="match status" value="1"/>
</dbReference>
<keyword evidence="9" id="KW-0645">Protease</keyword>